<dbReference type="Pfam" id="PF00754">
    <property type="entry name" value="F5_F8_type_C"/>
    <property type="match status" value="1"/>
</dbReference>
<reference evidence="5 6" key="1">
    <citation type="submission" date="2018-08" db="EMBL/GenBank/DDBJ databases">
        <title>A genome reference for cultivated species of the human gut microbiota.</title>
        <authorList>
            <person name="Zou Y."/>
            <person name="Xue W."/>
            <person name="Luo G."/>
        </authorList>
    </citation>
    <scope>NUCLEOTIDE SEQUENCE [LARGE SCALE GENOMIC DNA]</scope>
    <source>
        <strain evidence="3 5">AF14-49</strain>
        <strain evidence="4 6">AF34-33</strain>
    </source>
</reference>
<name>A0A412WYY2_9BACT</name>
<proteinExistence type="predicted"/>
<dbReference type="PROSITE" id="PS50022">
    <property type="entry name" value="FA58C_3"/>
    <property type="match status" value="1"/>
</dbReference>
<dbReference type="EMBL" id="QRPV01000010">
    <property type="protein sequence ID" value="RHM42939.1"/>
    <property type="molecule type" value="Genomic_DNA"/>
</dbReference>
<dbReference type="STRING" id="1121130.GCA_000519105_03249"/>
<accession>A0A412WYY2</accession>
<dbReference type="InterPro" id="IPR008979">
    <property type="entry name" value="Galactose-bd-like_sf"/>
</dbReference>
<keyword evidence="1" id="KW-0732">Signal</keyword>
<protein>
    <recommendedName>
        <fullName evidence="2">F5/8 type C domain-containing protein</fullName>
    </recommendedName>
</protein>
<dbReference type="EMBL" id="QRZA01000016">
    <property type="protein sequence ID" value="RGV32938.1"/>
    <property type="molecule type" value="Genomic_DNA"/>
</dbReference>
<dbReference type="Proteomes" id="UP000286038">
    <property type="component" value="Unassembled WGS sequence"/>
</dbReference>
<feature type="signal peptide" evidence="1">
    <location>
        <begin position="1"/>
        <end position="19"/>
    </location>
</feature>
<comment type="caution">
    <text evidence="3">The sequence shown here is derived from an EMBL/GenBank/DDBJ whole genome shotgun (WGS) entry which is preliminary data.</text>
</comment>
<dbReference type="Gene3D" id="2.60.120.260">
    <property type="entry name" value="Galactose-binding domain-like"/>
    <property type="match status" value="1"/>
</dbReference>
<dbReference type="PROSITE" id="PS51257">
    <property type="entry name" value="PROKAR_LIPOPROTEIN"/>
    <property type="match status" value="1"/>
</dbReference>
<dbReference type="SUPFAM" id="SSF49785">
    <property type="entry name" value="Galactose-binding domain-like"/>
    <property type="match status" value="1"/>
</dbReference>
<dbReference type="InterPro" id="IPR000421">
    <property type="entry name" value="FA58C"/>
</dbReference>
<dbReference type="RefSeq" id="WP_118260801.1">
    <property type="nucleotide sequence ID" value="NZ_CABJDM010000010.1"/>
</dbReference>
<dbReference type="Pfam" id="PF16389">
    <property type="entry name" value="DUF4998"/>
    <property type="match status" value="1"/>
</dbReference>
<evidence type="ECO:0000313" key="4">
    <source>
        <dbReference type="EMBL" id="RHM42939.1"/>
    </source>
</evidence>
<evidence type="ECO:0000256" key="1">
    <source>
        <dbReference type="SAM" id="SignalP"/>
    </source>
</evidence>
<evidence type="ECO:0000313" key="6">
    <source>
        <dbReference type="Proteomes" id="UP000286038"/>
    </source>
</evidence>
<dbReference type="AlphaFoldDB" id="A0A412WYY2"/>
<gene>
    <name evidence="3" type="ORF">DWW18_12475</name>
    <name evidence="4" type="ORF">DWZ68_09855</name>
</gene>
<evidence type="ECO:0000259" key="2">
    <source>
        <dbReference type="PROSITE" id="PS50022"/>
    </source>
</evidence>
<dbReference type="InterPro" id="IPR003961">
    <property type="entry name" value="FN3_dom"/>
</dbReference>
<sequence>MKRIYIVIVLTAIFAGIFAGCEDQEDTWDDYAGNGRIRYTGKCTDVSLELGWESVVVSWKNTLDPNRENILIEWVGGEQTGDSLLTKDMESCTIKNLGNVTYTFRVYAMDKEGRRSLGAEAYGRPFSMAHEALNGFTPVVTKCFPLGGDKLVLYFDRWQNTLAEASLRYYKKSNPNELITLELTDTDSILKQRYYVVEDIDVNKDVVVERKGQLQELPGVDIVFTPLPLDVHQRIFNSDFVREIQTHYFIEELDENFINTVEVLEFDYDLSTLEDLLYFPNLKKVILGKNRYLYEAYKDAVKQSVLADTAASRFALEVLHELQGVEVERYNKHYFPNPLSVLKEQGHSKVPTTLNYLTATGITVSPSDQTGYNAHPEFLLDNNQATIWNPQQINTFRQHELLIDLGKVESVSGFKVVQDATNPISSPWDTKHNFRPSLLKVLVSKDLASWEGATFDEDNEIGNTAGEITLLRMKQPKEIRYVKITVSDQAYYANFGVILADFVAFSE</sequence>
<feature type="domain" description="F5/8 type C" evidence="2">
    <location>
        <begin position="348"/>
        <end position="504"/>
    </location>
</feature>
<dbReference type="CDD" id="cd00063">
    <property type="entry name" value="FN3"/>
    <property type="match status" value="1"/>
</dbReference>
<organism evidence="3 5">
    <name type="scientific">Butyricimonas virosa</name>
    <dbReference type="NCBI Taxonomy" id="544645"/>
    <lineage>
        <taxon>Bacteria</taxon>
        <taxon>Pseudomonadati</taxon>
        <taxon>Bacteroidota</taxon>
        <taxon>Bacteroidia</taxon>
        <taxon>Bacteroidales</taxon>
        <taxon>Odoribacteraceae</taxon>
        <taxon>Butyricimonas</taxon>
    </lineage>
</organism>
<evidence type="ECO:0000313" key="5">
    <source>
        <dbReference type="Proteomes" id="UP000283589"/>
    </source>
</evidence>
<dbReference type="Proteomes" id="UP000283589">
    <property type="component" value="Unassembled WGS sequence"/>
</dbReference>
<feature type="chain" id="PRO_5033415743" description="F5/8 type C domain-containing protein" evidence="1">
    <location>
        <begin position="20"/>
        <end position="507"/>
    </location>
</feature>
<evidence type="ECO:0000313" key="3">
    <source>
        <dbReference type="EMBL" id="RGV32938.1"/>
    </source>
</evidence>